<proteinExistence type="predicted"/>
<accession>A0A085LK03</accession>
<dbReference type="EMBL" id="KL363568">
    <property type="protein sequence ID" value="KFD45309.1"/>
    <property type="molecule type" value="Genomic_DNA"/>
</dbReference>
<evidence type="ECO:0000256" key="1">
    <source>
        <dbReference type="SAM" id="MobiDB-lite"/>
    </source>
</evidence>
<evidence type="ECO:0000313" key="6">
    <source>
        <dbReference type="Proteomes" id="UP000030764"/>
    </source>
</evidence>
<reference evidence="3 6" key="1">
    <citation type="journal article" date="2014" name="Nat. Genet.">
        <title>Genome and transcriptome of the porcine whipworm Trichuris suis.</title>
        <authorList>
            <person name="Jex A.R."/>
            <person name="Nejsum P."/>
            <person name="Schwarz E.M."/>
            <person name="Hu L."/>
            <person name="Young N.D."/>
            <person name="Hall R.S."/>
            <person name="Korhonen P.K."/>
            <person name="Liao S."/>
            <person name="Thamsborg S."/>
            <person name="Xia J."/>
            <person name="Xu P."/>
            <person name="Wang S."/>
            <person name="Scheerlinck J.P."/>
            <person name="Hofmann A."/>
            <person name="Sternberg P.W."/>
            <person name="Wang J."/>
            <person name="Gasser R.B."/>
        </authorList>
    </citation>
    <scope>NUCLEOTIDE SEQUENCE [LARGE SCALE GENOMIC DNA]</scope>
    <source>
        <strain evidence="5">DCEP-RM93F</strain>
        <strain evidence="3">DCEP-RM93M</strain>
    </source>
</reference>
<dbReference type="AlphaFoldDB" id="A0A085LK03"/>
<sequence length="63" mass="6991">MTPHCSGHRHVLHRTEKTVSVDHGGTQLTVAIDRVEPAFIFVHGNGERRSPASNSTESRKKET</sequence>
<evidence type="ECO:0000313" key="5">
    <source>
        <dbReference type="EMBL" id="KFD60343.1"/>
    </source>
</evidence>
<evidence type="ECO:0000313" key="2">
    <source>
        <dbReference type="EMBL" id="KFD45257.1"/>
    </source>
</evidence>
<organism evidence="3 6">
    <name type="scientific">Trichuris suis</name>
    <name type="common">pig whipworm</name>
    <dbReference type="NCBI Taxonomy" id="68888"/>
    <lineage>
        <taxon>Eukaryota</taxon>
        <taxon>Metazoa</taxon>
        <taxon>Ecdysozoa</taxon>
        <taxon>Nematoda</taxon>
        <taxon>Enoplea</taxon>
        <taxon>Dorylaimia</taxon>
        <taxon>Trichinellida</taxon>
        <taxon>Trichuridae</taxon>
        <taxon>Trichuris</taxon>
    </lineage>
</organism>
<dbReference type="EMBL" id="KL363573">
    <property type="protein sequence ID" value="KFD45299.1"/>
    <property type="molecule type" value="Genomic_DNA"/>
</dbReference>
<evidence type="ECO:0000313" key="3">
    <source>
        <dbReference type="EMBL" id="KFD45299.1"/>
    </source>
</evidence>
<dbReference type="EMBL" id="KL367674">
    <property type="protein sequence ID" value="KFD60343.1"/>
    <property type="molecule type" value="Genomic_DNA"/>
</dbReference>
<feature type="region of interest" description="Disordered" evidence="1">
    <location>
        <begin position="43"/>
        <end position="63"/>
    </location>
</feature>
<keyword evidence="6" id="KW-1185">Reference proteome</keyword>
<protein>
    <submittedName>
        <fullName evidence="3">Uncharacterized protein</fullName>
    </submittedName>
</protein>
<dbReference type="Proteomes" id="UP000030764">
    <property type="component" value="Unassembled WGS sequence"/>
</dbReference>
<name>A0A085LK03_9BILA</name>
<dbReference type="Proteomes" id="UP000030758">
    <property type="component" value="Unassembled WGS sequence"/>
</dbReference>
<dbReference type="EMBL" id="KL363602">
    <property type="protein sequence ID" value="KFD45257.1"/>
    <property type="molecule type" value="Genomic_DNA"/>
</dbReference>
<evidence type="ECO:0000313" key="4">
    <source>
        <dbReference type="EMBL" id="KFD45309.1"/>
    </source>
</evidence>
<gene>
    <name evidence="4" type="ORF">M513_13813</name>
    <name evidence="3" type="ORF">M513_13823</name>
    <name evidence="2" type="ORF">M513_13866</name>
    <name evidence="5" type="ORF">M514_27473</name>
</gene>